<evidence type="ECO:0000256" key="2">
    <source>
        <dbReference type="ARBA" id="ARBA00008653"/>
    </source>
</evidence>
<feature type="domain" description="FDX-ACB" evidence="18">
    <location>
        <begin position="691"/>
        <end position="779"/>
    </location>
</feature>
<dbReference type="InterPro" id="IPR005146">
    <property type="entry name" value="B3/B4_tRNA-bd"/>
</dbReference>
<keyword evidence="12 15" id="KW-0648">Protein biosynthesis</keyword>
<evidence type="ECO:0000256" key="8">
    <source>
        <dbReference type="ARBA" id="ARBA00022741"/>
    </source>
</evidence>
<evidence type="ECO:0000256" key="15">
    <source>
        <dbReference type="HAMAP-Rule" id="MF_00283"/>
    </source>
</evidence>
<dbReference type="EC" id="6.1.1.20" evidence="15"/>
<dbReference type="SUPFAM" id="SSF54991">
    <property type="entry name" value="Anticodon-binding domain of PheRS"/>
    <property type="match status" value="1"/>
</dbReference>
<comment type="similarity">
    <text evidence="2 15">Belongs to the phenylalanyl-tRNA synthetase beta subunit family. Type 1 subfamily.</text>
</comment>
<keyword evidence="13 15" id="KW-0030">Aminoacyl-tRNA synthetase</keyword>
<dbReference type="Pfam" id="PF03483">
    <property type="entry name" value="B3_4"/>
    <property type="match status" value="1"/>
</dbReference>
<dbReference type="NCBIfam" id="TIGR00472">
    <property type="entry name" value="pheT_bact"/>
    <property type="match status" value="1"/>
</dbReference>
<keyword evidence="11 16" id="KW-0694">RNA-binding</keyword>
<evidence type="ECO:0000256" key="3">
    <source>
        <dbReference type="ARBA" id="ARBA00011209"/>
    </source>
</evidence>
<dbReference type="Gene3D" id="3.30.56.10">
    <property type="match status" value="2"/>
</dbReference>
<dbReference type="Gene3D" id="3.30.70.380">
    <property type="entry name" value="Ferrodoxin-fold anticodon-binding domain"/>
    <property type="match status" value="1"/>
</dbReference>
<keyword evidence="7 15" id="KW-0479">Metal-binding</keyword>
<dbReference type="PROSITE" id="PS50886">
    <property type="entry name" value="TRBD"/>
    <property type="match status" value="1"/>
</dbReference>
<keyword evidence="10 15" id="KW-0460">Magnesium</keyword>
<protein>
    <recommendedName>
        <fullName evidence="15">Phenylalanine--tRNA ligase beta subunit</fullName>
        <ecNumber evidence="15">6.1.1.20</ecNumber>
    </recommendedName>
    <alternativeName>
        <fullName evidence="15">Phenylalanyl-tRNA synthetase beta subunit</fullName>
        <shortName evidence="15">PheRS</shortName>
    </alternativeName>
</protein>
<dbReference type="InterPro" id="IPR041616">
    <property type="entry name" value="PheRS_beta_core"/>
</dbReference>
<evidence type="ECO:0000259" key="17">
    <source>
        <dbReference type="PROSITE" id="PS50886"/>
    </source>
</evidence>
<dbReference type="Pfam" id="PF03147">
    <property type="entry name" value="FDX-ACB"/>
    <property type="match status" value="1"/>
</dbReference>
<keyword evidence="8 15" id="KW-0547">Nucleotide-binding</keyword>
<comment type="subcellular location">
    <subcellularLocation>
        <location evidence="1 15">Cytoplasm</location>
    </subcellularLocation>
</comment>
<dbReference type="InterPro" id="IPR005121">
    <property type="entry name" value="Fdx_antiC-bd"/>
</dbReference>
<dbReference type="InterPro" id="IPR009061">
    <property type="entry name" value="DNA-bd_dom_put_sf"/>
</dbReference>
<dbReference type="Proteomes" id="UP000325292">
    <property type="component" value="Chromosome"/>
</dbReference>
<evidence type="ECO:0000256" key="12">
    <source>
        <dbReference type="ARBA" id="ARBA00022917"/>
    </source>
</evidence>
<evidence type="ECO:0000256" key="13">
    <source>
        <dbReference type="ARBA" id="ARBA00023146"/>
    </source>
</evidence>
<dbReference type="Pfam" id="PF03484">
    <property type="entry name" value="B5"/>
    <property type="match status" value="1"/>
</dbReference>
<dbReference type="InterPro" id="IPR036690">
    <property type="entry name" value="Fdx_antiC-bd_sf"/>
</dbReference>
<dbReference type="SUPFAM" id="SSF56037">
    <property type="entry name" value="PheT/TilS domain"/>
    <property type="match status" value="1"/>
</dbReference>
<comment type="catalytic activity">
    <reaction evidence="14 15">
        <text>tRNA(Phe) + L-phenylalanine + ATP = L-phenylalanyl-tRNA(Phe) + AMP + diphosphate + H(+)</text>
        <dbReference type="Rhea" id="RHEA:19413"/>
        <dbReference type="Rhea" id="RHEA-COMP:9668"/>
        <dbReference type="Rhea" id="RHEA-COMP:9699"/>
        <dbReference type="ChEBI" id="CHEBI:15378"/>
        <dbReference type="ChEBI" id="CHEBI:30616"/>
        <dbReference type="ChEBI" id="CHEBI:33019"/>
        <dbReference type="ChEBI" id="CHEBI:58095"/>
        <dbReference type="ChEBI" id="CHEBI:78442"/>
        <dbReference type="ChEBI" id="CHEBI:78531"/>
        <dbReference type="ChEBI" id="CHEBI:456215"/>
        <dbReference type="EC" id="6.1.1.20"/>
    </reaction>
</comment>
<dbReference type="InterPro" id="IPR033714">
    <property type="entry name" value="tRNA_bind_bactPheRS"/>
</dbReference>
<dbReference type="PANTHER" id="PTHR10947">
    <property type="entry name" value="PHENYLALANYL-TRNA SYNTHETASE BETA CHAIN AND LEUCINE-RICH REPEAT-CONTAINING PROTEIN 47"/>
    <property type="match status" value="1"/>
</dbReference>
<evidence type="ECO:0000259" key="19">
    <source>
        <dbReference type="PROSITE" id="PS51483"/>
    </source>
</evidence>
<evidence type="ECO:0000256" key="1">
    <source>
        <dbReference type="ARBA" id="ARBA00004496"/>
    </source>
</evidence>
<evidence type="ECO:0000256" key="7">
    <source>
        <dbReference type="ARBA" id="ARBA00022723"/>
    </source>
</evidence>
<dbReference type="InterPro" id="IPR045864">
    <property type="entry name" value="aa-tRNA-synth_II/BPL/LPL"/>
</dbReference>
<dbReference type="CDD" id="cd02796">
    <property type="entry name" value="tRNA_bind_bactPheRS"/>
    <property type="match status" value="1"/>
</dbReference>
<dbReference type="SUPFAM" id="SSF46955">
    <property type="entry name" value="Putative DNA-binding domain"/>
    <property type="match status" value="1"/>
</dbReference>
<dbReference type="CDD" id="cd00769">
    <property type="entry name" value="PheRS_beta_core"/>
    <property type="match status" value="1"/>
</dbReference>
<evidence type="ECO:0000256" key="5">
    <source>
        <dbReference type="ARBA" id="ARBA00022555"/>
    </source>
</evidence>
<comment type="cofactor">
    <cofactor evidence="15">
        <name>Mg(2+)</name>
        <dbReference type="ChEBI" id="CHEBI:18420"/>
    </cofactor>
    <text evidence="15">Binds 2 magnesium ions per tetramer.</text>
</comment>
<evidence type="ECO:0000313" key="21">
    <source>
        <dbReference type="Proteomes" id="UP000325292"/>
    </source>
</evidence>
<dbReference type="Gene3D" id="2.40.50.140">
    <property type="entry name" value="Nucleic acid-binding proteins"/>
    <property type="match status" value="1"/>
</dbReference>
<dbReference type="InterPro" id="IPR004532">
    <property type="entry name" value="Phe-tRNA-ligase_IIc_bsu_bact"/>
</dbReference>
<sequence length="780" mass="86351">MKVSYRWLTRYVPDLPAPAKVADTLTQMGWEVAQMEAWGRWYEPVELVEVVQRVKHPDADHLSVVSVRRGDGSTIDIVTGASNGFVGDRVWYAPVGTELVDGRVLEAVRMRGILSPGMLLSAEELGFDQGPQDLWIWSGPEPLGTHFIDVIGGQDTVFELELTPNLAVFGQSMQAIARELAAALSLPLTEHSRGFEYGEDALARVLDLHDCPLYGLVAFQIQPDAPTPLWMQVLLRAIGQRVIFPAVDITNFLLWDIGQPLHAFDRDTVQGSITVRLAHPGERLETLDGEERTLGPEDLVIADDAGALALAGVMGGTRSAISSKTRHVLLEAAHFDSSRIFQTMRRHQIFSDAALHFGKGTDPLAVYTAPDRYRALLQEAGLFVATGPSQVVGRIAPARQIAFEPDKIRRLLGVDWSDDKLRQGLERLGFGVTAAGDVVIPHARHDVSGSHDLAEEVARLYGLETIKPSVFLAPAVPGQKNSHEAYLEFLKNLLAEAGYWEVVTRSFTSPERLARAEMTVSDAVVVRNPLRDEERILRTSLLPGLLETVEANRARRGLALRLFEIAPVYQSHADGCQEIAELAVVQTLEGQPAYPHPEAPHVLDLKGVMEWVNVRADMGLTWRQVEEPPAYLHPGRTLALTNRNGTVCGYLGEVRPRIAQRYHAKRLAVWVMRLDLLPSSAAVSSQMHRPLRLPEAVRDLSLVVPANIAYQQIVDVVNALALPALRRMTPIDHYVGAFGESWTLRFVFQPEEVTLTEEDVDRAIQQILSSLDPYGVKIRQ</sequence>
<feature type="domain" description="TRNA-binding" evidence="17">
    <location>
        <begin position="39"/>
        <end position="148"/>
    </location>
</feature>
<dbReference type="InterPro" id="IPR020825">
    <property type="entry name" value="Phe-tRNA_synthase-like_B3/B4"/>
</dbReference>
<evidence type="ECO:0000259" key="18">
    <source>
        <dbReference type="PROSITE" id="PS51447"/>
    </source>
</evidence>
<dbReference type="InterPro" id="IPR012340">
    <property type="entry name" value="NA-bd_OB-fold"/>
</dbReference>
<dbReference type="SMART" id="SM00896">
    <property type="entry name" value="FDX-ACB"/>
    <property type="match status" value="1"/>
</dbReference>
<proteinExistence type="inferred from homology"/>
<evidence type="ECO:0000256" key="6">
    <source>
        <dbReference type="ARBA" id="ARBA00022598"/>
    </source>
</evidence>
<feature type="binding site" evidence="15">
    <location>
        <position position="456"/>
    </location>
    <ligand>
        <name>Mg(2+)</name>
        <dbReference type="ChEBI" id="CHEBI:18420"/>
        <note>shared with alpha subunit</note>
    </ligand>
</feature>
<dbReference type="SUPFAM" id="SSF55681">
    <property type="entry name" value="Class II aaRS and biotin synthetases"/>
    <property type="match status" value="1"/>
</dbReference>
<dbReference type="InterPro" id="IPR002547">
    <property type="entry name" value="tRNA-bd_dom"/>
</dbReference>
<keyword evidence="9 15" id="KW-0067">ATP-binding</keyword>
<feature type="domain" description="B5" evidence="19">
    <location>
        <begin position="396"/>
        <end position="468"/>
    </location>
</feature>
<dbReference type="Gene3D" id="3.50.40.10">
    <property type="entry name" value="Phenylalanyl-trna Synthetase, Chain B, domain 3"/>
    <property type="match status" value="1"/>
</dbReference>
<evidence type="ECO:0000313" key="20">
    <source>
        <dbReference type="EMBL" id="AUW94255.1"/>
    </source>
</evidence>
<dbReference type="PROSITE" id="PS51447">
    <property type="entry name" value="FDX_ACB"/>
    <property type="match status" value="1"/>
</dbReference>
<dbReference type="Pfam" id="PF01588">
    <property type="entry name" value="tRNA_bind"/>
    <property type="match status" value="1"/>
</dbReference>
<gene>
    <name evidence="15" type="primary">pheT</name>
    <name evidence="20" type="ORF">BXT84_10160</name>
</gene>
<reference evidence="20 21" key="1">
    <citation type="journal article" date="2019" name="Sci. Rep.">
        <title>Sulfobacillus thermotolerans: new insights into resistance and metabolic capacities of acidophilic chemolithotrophs.</title>
        <authorList>
            <person name="Panyushkina A.E."/>
            <person name="Babenko V.V."/>
            <person name="Nikitina A.S."/>
            <person name="Selezneva O.V."/>
            <person name="Tsaplina I.A."/>
            <person name="Letarova M.A."/>
            <person name="Kostryukova E.S."/>
            <person name="Letarov A.V."/>
        </authorList>
    </citation>
    <scope>NUCLEOTIDE SEQUENCE [LARGE SCALE GENOMIC DNA]</scope>
    <source>
        <strain evidence="20 21">Kr1</strain>
    </source>
</reference>
<keyword evidence="5 16" id="KW-0820">tRNA-binding</keyword>
<name>A0ABM6RSF2_9FIRM</name>
<keyword evidence="6 15" id="KW-0436">Ligase</keyword>
<dbReference type="InterPro" id="IPR045060">
    <property type="entry name" value="Phe-tRNA-ligase_IIc_bsu"/>
</dbReference>
<comment type="subunit">
    <text evidence="3 15">Tetramer of two alpha and two beta subunits.</text>
</comment>
<dbReference type="HAMAP" id="MF_00283">
    <property type="entry name" value="Phe_tRNA_synth_beta1"/>
    <property type="match status" value="1"/>
</dbReference>
<evidence type="ECO:0000256" key="9">
    <source>
        <dbReference type="ARBA" id="ARBA00022840"/>
    </source>
</evidence>
<keyword evidence="21" id="KW-1185">Reference proteome</keyword>
<dbReference type="InterPro" id="IPR005147">
    <property type="entry name" value="tRNA_synthase_B5-dom"/>
</dbReference>
<dbReference type="EMBL" id="CP019454">
    <property type="protein sequence ID" value="AUW94255.1"/>
    <property type="molecule type" value="Genomic_DNA"/>
</dbReference>
<evidence type="ECO:0000256" key="11">
    <source>
        <dbReference type="ARBA" id="ARBA00022884"/>
    </source>
</evidence>
<dbReference type="PANTHER" id="PTHR10947:SF0">
    <property type="entry name" value="PHENYLALANINE--TRNA LIGASE BETA SUBUNIT"/>
    <property type="match status" value="1"/>
</dbReference>
<feature type="binding site" evidence="15">
    <location>
        <position position="446"/>
    </location>
    <ligand>
        <name>Mg(2+)</name>
        <dbReference type="ChEBI" id="CHEBI:18420"/>
        <note>shared with alpha subunit</note>
    </ligand>
</feature>
<feature type="binding site" evidence="15">
    <location>
        <position position="455"/>
    </location>
    <ligand>
        <name>Mg(2+)</name>
        <dbReference type="ChEBI" id="CHEBI:18420"/>
        <note>shared with alpha subunit</note>
    </ligand>
</feature>
<dbReference type="SMART" id="SM00874">
    <property type="entry name" value="B5"/>
    <property type="match status" value="1"/>
</dbReference>
<dbReference type="Pfam" id="PF17759">
    <property type="entry name" value="tRNA_synthFbeta"/>
    <property type="match status" value="1"/>
</dbReference>
<dbReference type="SUPFAM" id="SSF50249">
    <property type="entry name" value="Nucleic acid-binding proteins"/>
    <property type="match status" value="1"/>
</dbReference>
<dbReference type="PROSITE" id="PS51483">
    <property type="entry name" value="B5"/>
    <property type="match status" value="1"/>
</dbReference>
<dbReference type="GO" id="GO:0016874">
    <property type="term" value="F:ligase activity"/>
    <property type="evidence" value="ECO:0007669"/>
    <property type="project" value="UniProtKB-KW"/>
</dbReference>
<feature type="binding site" evidence="15">
    <location>
        <position position="452"/>
    </location>
    <ligand>
        <name>Mg(2+)</name>
        <dbReference type="ChEBI" id="CHEBI:18420"/>
        <note>shared with alpha subunit</note>
    </ligand>
</feature>
<keyword evidence="4 15" id="KW-0963">Cytoplasm</keyword>
<dbReference type="Gene3D" id="3.30.930.10">
    <property type="entry name" value="Bira Bifunctional Protein, Domain 2"/>
    <property type="match status" value="1"/>
</dbReference>
<evidence type="ECO:0000256" key="16">
    <source>
        <dbReference type="PROSITE-ProRule" id="PRU00209"/>
    </source>
</evidence>
<evidence type="ECO:0000256" key="10">
    <source>
        <dbReference type="ARBA" id="ARBA00022842"/>
    </source>
</evidence>
<evidence type="ECO:0000256" key="14">
    <source>
        <dbReference type="ARBA" id="ARBA00049255"/>
    </source>
</evidence>
<organism evidence="20 21">
    <name type="scientific">Sulfobacillus thermotolerans</name>
    <dbReference type="NCBI Taxonomy" id="338644"/>
    <lineage>
        <taxon>Bacteria</taxon>
        <taxon>Bacillati</taxon>
        <taxon>Bacillota</taxon>
        <taxon>Clostridia</taxon>
        <taxon>Eubacteriales</taxon>
        <taxon>Clostridiales Family XVII. Incertae Sedis</taxon>
        <taxon>Sulfobacillus</taxon>
    </lineage>
</organism>
<dbReference type="SMART" id="SM00873">
    <property type="entry name" value="B3_4"/>
    <property type="match status" value="1"/>
</dbReference>
<evidence type="ECO:0000256" key="4">
    <source>
        <dbReference type="ARBA" id="ARBA00022490"/>
    </source>
</evidence>
<accession>A0ABM6RSF2</accession>